<organism evidence="3">
    <name type="scientific">Eutreptiella gymnastica</name>
    <dbReference type="NCBI Taxonomy" id="73025"/>
    <lineage>
        <taxon>Eukaryota</taxon>
        <taxon>Discoba</taxon>
        <taxon>Euglenozoa</taxon>
        <taxon>Euglenida</taxon>
        <taxon>Spirocuta</taxon>
        <taxon>Euglenophyceae</taxon>
        <taxon>Eutreptiales</taxon>
        <taxon>Eutreptiaceae</taxon>
        <taxon>Eutreptiella</taxon>
    </lineage>
</organism>
<keyword evidence="1" id="KW-0472">Membrane</keyword>
<dbReference type="GO" id="GO:0046513">
    <property type="term" value="P:ceramide biosynthetic process"/>
    <property type="evidence" value="ECO:0007669"/>
    <property type="project" value="TreeGrafter"/>
</dbReference>
<evidence type="ECO:0000259" key="2">
    <source>
        <dbReference type="Pfam" id="PF00487"/>
    </source>
</evidence>
<protein>
    <recommendedName>
        <fullName evidence="2">Fatty acid desaturase domain-containing protein</fullName>
    </recommendedName>
</protein>
<keyword evidence="1" id="KW-0812">Transmembrane</keyword>
<feature type="transmembrane region" description="Helical" evidence="1">
    <location>
        <begin position="41"/>
        <end position="59"/>
    </location>
</feature>
<gene>
    <name evidence="3" type="ORF">EGYM00392_LOCUS52286</name>
</gene>
<feature type="transmembrane region" description="Helical" evidence="1">
    <location>
        <begin position="65"/>
        <end position="86"/>
    </location>
</feature>
<dbReference type="GO" id="GO:0042284">
    <property type="term" value="F:sphingolipid delta-4 desaturase activity"/>
    <property type="evidence" value="ECO:0007669"/>
    <property type="project" value="TreeGrafter"/>
</dbReference>
<feature type="transmembrane region" description="Helical" evidence="1">
    <location>
        <begin position="202"/>
        <end position="224"/>
    </location>
</feature>
<dbReference type="AlphaFoldDB" id="A0A7S1JED1"/>
<dbReference type="PANTHER" id="PTHR12879:SF8">
    <property type="entry name" value="SPHINGOLIPID DELTA(4)-DESATURASE DES1"/>
    <property type="match status" value="1"/>
</dbReference>
<dbReference type="Pfam" id="PF00487">
    <property type="entry name" value="FA_desaturase"/>
    <property type="match status" value="1"/>
</dbReference>
<feature type="domain" description="Fatty acid desaturase" evidence="2">
    <location>
        <begin position="67"/>
        <end position="300"/>
    </location>
</feature>
<sequence>MTEVMDHTPREMSLKAVRDILPKETLLELATKSNQQGLRQAFFHGSLIILAATLAEYTFHSQSVYGWYVLGLTIEAFLLSFLFMPLHECTHSTAFRNSTLNSIVGHATGFLCFRPPLHYKYYHFAHHRYTGDAEHDPELHETGTDLKIDGILKYVVYLSGLPFWLDRSSTILRHALKVRLESEHYLRGRAGDRVTCEARVYLLLYIAVALFSYATGSAFLWRVWVLPSLIGQPFLRYYLMAEHTGCQQGHNMLSNTRTTITTPWYRALAWQMPFHAEHHAFPQIPFHALPRLHRHLSKTLAVQSKCHPTGWAGYSGFHAQFVSKLMGIGNQGGGQR</sequence>
<accession>A0A7S1JED1</accession>
<reference evidence="3" key="1">
    <citation type="submission" date="2021-01" db="EMBL/GenBank/DDBJ databases">
        <authorList>
            <person name="Corre E."/>
            <person name="Pelletier E."/>
            <person name="Niang G."/>
            <person name="Scheremetjew M."/>
            <person name="Finn R."/>
            <person name="Kale V."/>
            <person name="Holt S."/>
            <person name="Cochrane G."/>
            <person name="Meng A."/>
            <person name="Brown T."/>
            <person name="Cohen L."/>
        </authorList>
    </citation>
    <scope>NUCLEOTIDE SEQUENCE</scope>
    <source>
        <strain evidence="3">NIES-381</strain>
    </source>
</reference>
<evidence type="ECO:0000313" key="3">
    <source>
        <dbReference type="EMBL" id="CAD9041111.1"/>
    </source>
</evidence>
<name>A0A7S1JED1_9EUGL</name>
<dbReference type="InterPro" id="IPR005804">
    <property type="entry name" value="FA_desaturase_dom"/>
</dbReference>
<evidence type="ECO:0000256" key="1">
    <source>
        <dbReference type="SAM" id="Phobius"/>
    </source>
</evidence>
<dbReference type="PANTHER" id="PTHR12879">
    <property type="entry name" value="SPHINGOLIPID DELTA 4 DESATURASE/C-4 HYDROXYLASE PROTEIN DES2"/>
    <property type="match status" value="1"/>
</dbReference>
<dbReference type="EMBL" id="HBGA01142987">
    <property type="protein sequence ID" value="CAD9041111.1"/>
    <property type="molecule type" value="Transcribed_RNA"/>
</dbReference>
<keyword evidence="1" id="KW-1133">Transmembrane helix</keyword>
<proteinExistence type="predicted"/>
<dbReference type="GO" id="GO:0016020">
    <property type="term" value="C:membrane"/>
    <property type="evidence" value="ECO:0007669"/>
    <property type="project" value="GOC"/>
</dbReference>